<feature type="transmembrane region" description="Helical" evidence="7">
    <location>
        <begin position="284"/>
        <end position="304"/>
    </location>
</feature>
<feature type="transmembrane region" description="Helical" evidence="7">
    <location>
        <begin position="188"/>
        <end position="209"/>
    </location>
</feature>
<evidence type="ECO:0000256" key="2">
    <source>
        <dbReference type="ARBA" id="ARBA00022448"/>
    </source>
</evidence>
<keyword evidence="9" id="KW-1185">Reference proteome</keyword>
<feature type="transmembrane region" description="Helical" evidence="7">
    <location>
        <begin position="34"/>
        <end position="58"/>
    </location>
</feature>
<dbReference type="InterPro" id="IPR011701">
    <property type="entry name" value="MFS"/>
</dbReference>
<feature type="transmembrane region" description="Helical" evidence="7">
    <location>
        <begin position="64"/>
        <end position="84"/>
    </location>
</feature>
<evidence type="ECO:0000313" key="9">
    <source>
        <dbReference type="Proteomes" id="UP000199771"/>
    </source>
</evidence>
<dbReference type="CDD" id="cd06173">
    <property type="entry name" value="MFS_MefA_like"/>
    <property type="match status" value="1"/>
</dbReference>
<dbReference type="EMBL" id="FOOC01000001">
    <property type="protein sequence ID" value="SFF26317.1"/>
    <property type="molecule type" value="Genomic_DNA"/>
</dbReference>
<organism evidence="8 9">
    <name type="scientific">Fontimonas thermophila</name>
    <dbReference type="NCBI Taxonomy" id="1076937"/>
    <lineage>
        <taxon>Bacteria</taxon>
        <taxon>Pseudomonadati</taxon>
        <taxon>Pseudomonadota</taxon>
        <taxon>Gammaproteobacteria</taxon>
        <taxon>Nevskiales</taxon>
        <taxon>Nevskiaceae</taxon>
        <taxon>Fontimonas</taxon>
    </lineage>
</organism>
<dbReference type="GO" id="GO:0022857">
    <property type="term" value="F:transmembrane transporter activity"/>
    <property type="evidence" value="ECO:0007669"/>
    <property type="project" value="InterPro"/>
</dbReference>
<evidence type="ECO:0000256" key="3">
    <source>
        <dbReference type="ARBA" id="ARBA00022475"/>
    </source>
</evidence>
<dbReference type="InterPro" id="IPR036259">
    <property type="entry name" value="MFS_trans_sf"/>
</dbReference>
<dbReference type="PANTHER" id="PTHR23513">
    <property type="entry name" value="INTEGRAL MEMBRANE EFFLUX PROTEIN-RELATED"/>
    <property type="match status" value="1"/>
</dbReference>
<name>A0A1I2HBH7_9GAMM</name>
<sequence length="433" mass="45891">MQSSTPQDHGSLAADGAANAHDPYAALRFREFRYLIGASFLLNAALSIQQVAVGYALYRITGDPLSLGLIGLAEAIPFIALALFGGHLADRRDKRALMRASLCVVFLATSLLALISQPEIRAALSQTAWLWAVYLSIGVLGLARGVLSPAAAALRAFLVPRTAYPSAATWSSTLFQAASILGPVAGGLAYAGLGLTGALLLTLALTVFAERLVARIAPRPAPADPQMRAPIWQSLREGLAYVRRTKIIFYAITLDMFSVLFGGVVAILPVFAEDILRIGPEGLGVLRSAPALGAMLTVLACTWLSPIRHAWRNLLLAVAGFGMATLVFAVSERLWLSAAALFLTGVFDSISVVIRQTILQMIPPDHLRGRVQAVNSIFISSSNELGAFESGLAARLMGAVPSVLFGGAMTLAVVAVVWQRSRALLAVRLAPRS</sequence>
<dbReference type="STRING" id="1076937.SAMN04488120_101257"/>
<dbReference type="SUPFAM" id="SSF103473">
    <property type="entry name" value="MFS general substrate transporter"/>
    <property type="match status" value="1"/>
</dbReference>
<evidence type="ECO:0000256" key="5">
    <source>
        <dbReference type="ARBA" id="ARBA00022989"/>
    </source>
</evidence>
<dbReference type="RefSeq" id="WP_091530435.1">
    <property type="nucleotide sequence ID" value="NZ_FOOC01000001.1"/>
</dbReference>
<dbReference type="PANTHER" id="PTHR23513:SF9">
    <property type="entry name" value="ENTEROBACTIN EXPORTER ENTS"/>
    <property type="match status" value="1"/>
</dbReference>
<evidence type="ECO:0000256" key="6">
    <source>
        <dbReference type="ARBA" id="ARBA00023136"/>
    </source>
</evidence>
<keyword evidence="6 7" id="KW-0472">Membrane</keyword>
<evidence type="ECO:0000256" key="7">
    <source>
        <dbReference type="SAM" id="Phobius"/>
    </source>
</evidence>
<feature type="transmembrane region" description="Helical" evidence="7">
    <location>
        <begin position="96"/>
        <end position="116"/>
    </location>
</feature>
<dbReference type="AlphaFoldDB" id="A0A1I2HBH7"/>
<keyword evidence="4 7" id="KW-0812">Transmembrane</keyword>
<proteinExistence type="predicted"/>
<feature type="transmembrane region" description="Helical" evidence="7">
    <location>
        <begin position="311"/>
        <end position="329"/>
    </location>
</feature>
<evidence type="ECO:0000256" key="4">
    <source>
        <dbReference type="ARBA" id="ARBA00022692"/>
    </source>
</evidence>
<dbReference type="Pfam" id="PF07690">
    <property type="entry name" value="MFS_1"/>
    <property type="match status" value="1"/>
</dbReference>
<dbReference type="GO" id="GO:0005886">
    <property type="term" value="C:plasma membrane"/>
    <property type="evidence" value="ECO:0007669"/>
    <property type="project" value="UniProtKB-SubCell"/>
</dbReference>
<keyword evidence="3" id="KW-1003">Cell membrane</keyword>
<feature type="transmembrane region" description="Helical" evidence="7">
    <location>
        <begin position="247"/>
        <end position="272"/>
    </location>
</feature>
<evidence type="ECO:0000313" key="8">
    <source>
        <dbReference type="EMBL" id="SFF26317.1"/>
    </source>
</evidence>
<dbReference type="OrthoDB" id="7283966at2"/>
<gene>
    <name evidence="8" type="ORF">SAMN04488120_101257</name>
</gene>
<keyword evidence="5 7" id="KW-1133">Transmembrane helix</keyword>
<evidence type="ECO:0000256" key="1">
    <source>
        <dbReference type="ARBA" id="ARBA00004651"/>
    </source>
</evidence>
<comment type="subcellular location">
    <subcellularLocation>
        <location evidence="1">Cell membrane</location>
        <topology evidence="1">Multi-pass membrane protein</topology>
    </subcellularLocation>
</comment>
<feature type="transmembrane region" description="Helical" evidence="7">
    <location>
        <begin position="396"/>
        <end position="418"/>
    </location>
</feature>
<dbReference type="Gene3D" id="1.20.1250.20">
    <property type="entry name" value="MFS general substrate transporter like domains"/>
    <property type="match status" value="1"/>
</dbReference>
<accession>A0A1I2HBH7</accession>
<feature type="transmembrane region" description="Helical" evidence="7">
    <location>
        <begin position="128"/>
        <end position="151"/>
    </location>
</feature>
<keyword evidence="2" id="KW-0813">Transport</keyword>
<dbReference type="Proteomes" id="UP000199771">
    <property type="component" value="Unassembled WGS sequence"/>
</dbReference>
<reference evidence="8 9" key="1">
    <citation type="submission" date="2016-10" db="EMBL/GenBank/DDBJ databases">
        <authorList>
            <person name="de Groot N.N."/>
        </authorList>
    </citation>
    <scope>NUCLEOTIDE SEQUENCE [LARGE SCALE GENOMIC DNA]</scope>
    <source>
        <strain evidence="8 9">DSM 23609</strain>
    </source>
</reference>
<protein>
    <submittedName>
        <fullName evidence="8">Predicted arabinose efflux permease, MFS family</fullName>
    </submittedName>
</protein>